<dbReference type="GO" id="GO:0005634">
    <property type="term" value="C:nucleus"/>
    <property type="evidence" value="ECO:0007669"/>
    <property type="project" value="TreeGrafter"/>
</dbReference>
<dbReference type="GO" id="GO:0005096">
    <property type="term" value="F:GTPase activator activity"/>
    <property type="evidence" value="ECO:0007669"/>
    <property type="project" value="InterPro"/>
</dbReference>
<dbReference type="Pfam" id="PF13516">
    <property type="entry name" value="LRR_6"/>
    <property type="match status" value="3"/>
</dbReference>
<dbReference type="InterPro" id="IPR027038">
    <property type="entry name" value="RanGap"/>
</dbReference>
<dbReference type="PANTHER" id="PTHR24113:SF15">
    <property type="entry name" value="NACHT DOMAIN-CONTAINING PROTEIN"/>
    <property type="match status" value="1"/>
</dbReference>
<dbReference type="GO" id="GO:0005930">
    <property type="term" value="C:axoneme"/>
    <property type="evidence" value="ECO:0007669"/>
    <property type="project" value="UniProtKB-SubCell"/>
</dbReference>
<dbReference type="InterPro" id="IPR032675">
    <property type="entry name" value="LRR_dom_sf"/>
</dbReference>
<gene>
    <name evidence="2" type="ORF">CEUSTIGMA_g5369.t1</name>
</gene>
<dbReference type="AlphaFoldDB" id="A0A250X4B6"/>
<dbReference type="EMBL" id="BEGY01000028">
    <property type="protein sequence ID" value="GAX77927.1"/>
    <property type="molecule type" value="Genomic_DNA"/>
</dbReference>
<dbReference type="Proteomes" id="UP000232323">
    <property type="component" value="Unassembled WGS sequence"/>
</dbReference>
<evidence type="ECO:0000313" key="2">
    <source>
        <dbReference type="EMBL" id="GAX77927.1"/>
    </source>
</evidence>
<comment type="caution">
    <text evidence="2">The sequence shown here is derived from an EMBL/GenBank/DDBJ whole genome shotgun (WGS) entry which is preliminary data.</text>
</comment>
<accession>A0A250X4B6</accession>
<dbReference type="GO" id="GO:0005829">
    <property type="term" value="C:cytosol"/>
    <property type="evidence" value="ECO:0007669"/>
    <property type="project" value="TreeGrafter"/>
</dbReference>
<reference evidence="2 3" key="1">
    <citation type="submission" date="2017-08" db="EMBL/GenBank/DDBJ databases">
        <title>Acidophilic green algal genome provides insights into adaptation to an acidic environment.</title>
        <authorList>
            <person name="Hirooka S."/>
            <person name="Hirose Y."/>
            <person name="Kanesaki Y."/>
            <person name="Higuchi S."/>
            <person name="Fujiwara T."/>
            <person name="Onuma R."/>
            <person name="Era A."/>
            <person name="Ohbayashi R."/>
            <person name="Uzuka A."/>
            <person name="Nozaki H."/>
            <person name="Yoshikawa H."/>
            <person name="Miyagishima S.Y."/>
        </authorList>
    </citation>
    <scope>NUCLEOTIDE SEQUENCE [LARGE SCALE GENOMIC DNA]</scope>
    <source>
        <strain evidence="2 3">NIES-2499</strain>
    </source>
</reference>
<dbReference type="SMART" id="SM00368">
    <property type="entry name" value="LRR_RI"/>
    <property type="match status" value="5"/>
</dbReference>
<dbReference type="GO" id="GO:0048471">
    <property type="term" value="C:perinuclear region of cytoplasm"/>
    <property type="evidence" value="ECO:0007669"/>
    <property type="project" value="TreeGrafter"/>
</dbReference>
<evidence type="ECO:0000256" key="1">
    <source>
        <dbReference type="ARBA" id="ARBA00004430"/>
    </source>
</evidence>
<name>A0A250X4B6_9CHLO</name>
<dbReference type="OrthoDB" id="184583at2759"/>
<dbReference type="GO" id="GO:0031267">
    <property type="term" value="F:small GTPase binding"/>
    <property type="evidence" value="ECO:0007669"/>
    <property type="project" value="TreeGrafter"/>
</dbReference>
<keyword evidence="3" id="KW-1185">Reference proteome</keyword>
<evidence type="ECO:0000313" key="3">
    <source>
        <dbReference type="Proteomes" id="UP000232323"/>
    </source>
</evidence>
<comment type="subcellular location">
    <subcellularLocation>
        <location evidence="1">Cytoplasm</location>
        <location evidence="1">Cytoskeleton</location>
        <location evidence="1">Cilium axoneme</location>
    </subcellularLocation>
</comment>
<dbReference type="InterPro" id="IPR001611">
    <property type="entry name" value="Leu-rich_rpt"/>
</dbReference>
<sequence length="296" mass="31290">MVLTNAYKHLSSAFASTEALVTSKALPRGFKLTKLTLSFGDDVIQKNFHNTLDQLQPSLTSLSILSGLYHLDLTGNRIGPKGAAALATSLVTMTELQHLDLGNNCLGSEGTAAHLNLGRNNNLLVKGATALAPALKALTQLHHLDLSNTNYNGEGPTTWEPHGAIAGLTELQDLNLYGNSLGSQGAIVLAPALLKANVELLDLNLGLNYLGPLGAAALAPSLKHLTKLQHLCLIFNGLGSEGAHALAPCIRRLKGLQVVKLRPDVDSFHSRTGKAFTVSEEEDAHLAALEVDPEDA</sequence>
<organism evidence="2 3">
    <name type="scientific">Chlamydomonas eustigma</name>
    <dbReference type="NCBI Taxonomy" id="1157962"/>
    <lineage>
        <taxon>Eukaryota</taxon>
        <taxon>Viridiplantae</taxon>
        <taxon>Chlorophyta</taxon>
        <taxon>core chlorophytes</taxon>
        <taxon>Chlorophyceae</taxon>
        <taxon>CS clade</taxon>
        <taxon>Chlamydomonadales</taxon>
        <taxon>Chlamydomonadaceae</taxon>
        <taxon>Chlamydomonas</taxon>
    </lineage>
</organism>
<proteinExistence type="predicted"/>
<evidence type="ECO:0008006" key="4">
    <source>
        <dbReference type="Google" id="ProtNLM"/>
    </source>
</evidence>
<dbReference type="PANTHER" id="PTHR24113">
    <property type="entry name" value="RAN GTPASE-ACTIVATING PROTEIN 1"/>
    <property type="match status" value="1"/>
</dbReference>
<dbReference type="GO" id="GO:0006913">
    <property type="term" value="P:nucleocytoplasmic transport"/>
    <property type="evidence" value="ECO:0007669"/>
    <property type="project" value="TreeGrafter"/>
</dbReference>
<dbReference type="Gene3D" id="3.80.10.10">
    <property type="entry name" value="Ribonuclease Inhibitor"/>
    <property type="match status" value="2"/>
</dbReference>
<protein>
    <recommendedName>
        <fullName evidence="4">RNI-like protein</fullName>
    </recommendedName>
</protein>
<dbReference type="SUPFAM" id="SSF52047">
    <property type="entry name" value="RNI-like"/>
    <property type="match status" value="1"/>
</dbReference>